<protein>
    <submittedName>
        <fullName evidence="2">Major facilitator superfamily mfs-1</fullName>
    </submittedName>
</protein>
<comment type="caution">
    <text evidence="2">The sequence shown here is derived from an EMBL/GenBank/DDBJ whole genome shotgun (WGS) entry which is preliminary data.</text>
</comment>
<dbReference type="EMBL" id="JAPCWZ010000002">
    <property type="protein sequence ID" value="KAK8877653.1"/>
    <property type="molecule type" value="Genomic_DNA"/>
</dbReference>
<feature type="region of interest" description="Disordered" evidence="1">
    <location>
        <begin position="1"/>
        <end position="23"/>
    </location>
</feature>
<gene>
    <name evidence="2" type="ORF">PGQ11_002599</name>
</gene>
<proteinExistence type="predicted"/>
<accession>A0ABR2JJ73</accession>
<sequence length="291" mass="31719">MEAKPTYHLPPNFSTPPPDQGGPFHLGTVLRHFEKKEQMRPLNQGDRADIPERYRDHKGGFTATRKRLKSGQLGLWAKLMGLEGVGGEASVSAERNDTDTYTFDSVDTEFFYPSPKYISDCLNLSDVDDYLKGARYKKPVYLVTGIKIGKGVKVRMERKTNVSGTLGVGINVPEAGDLQVGPKAEGAVEDEPSYIFTESSDILVGIQCLKVWHEKSAGLLGHVFGKGNTEVRSEYVTSGAAFYSGGNGGVSEKKLTGFVVGEAGGDDDDENKRGLVSHMDGSEIWIIPQVE</sequence>
<evidence type="ECO:0000313" key="2">
    <source>
        <dbReference type="EMBL" id="KAK8877653.1"/>
    </source>
</evidence>
<keyword evidence="3" id="KW-1185">Reference proteome</keyword>
<evidence type="ECO:0000256" key="1">
    <source>
        <dbReference type="SAM" id="MobiDB-lite"/>
    </source>
</evidence>
<evidence type="ECO:0000313" key="3">
    <source>
        <dbReference type="Proteomes" id="UP001390339"/>
    </source>
</evidence>
<organism evidence="2 3">
    <name type="scientific">Apiospora arundinis</name>
    <dbReference type="NCBI Taxonomy" id="335852"/>
    <lineage>
        <taxon>Eukaryota</taxon>
        <taxon>Fungi</taxon>
        <taxon>Dikarya</taxon>
        <taxon>Ascomycota</taxon>
        <taxon>Pezizomycotina</taxon>
        <taxon>Sordariomycetes</taxon>
        <taxon>Xylariomycetidae</taxon>
        <taxon>Amphisphaeriales</taxon>
        <taxon>Apiosporaceae</taxon>
        <taxon>Apiospora</taxon>
    </lineage>
</organism>
<name>A0ABR2JJ73_9PEZI</name>
<reference evidence="2 3" key="1">
    <citation type="journal article" date="2024" name="IMA Fungus">
        <title>Apiospora arundinis, a panoply of carbohydrate-active enzymes and secondary metabolites.</title>
        <authorList>
            <person name="Sorensen T."/>
            <person name="Petersen C."/>
            <person name="Muurmann A.T."/>
            <person name="Christiansen J.V."/>
            <person name="Brundto M.L."/>
            <person name="Overgaard C.K."/>
            <person name="Boysen A.T."/>
            <person name="Wollenberg R.D."/>
            <person name="Larsen T.O."/>
            <person name="Sorensen J.L."/>
            <person name="Nielsen K.L."/>
            <person name="Sondergaard T.E."/>
        </authorList>
    </citation>
    <scope>NUCLEOTIDE SEQUENCE [LARGE SCALE GENOMIC DNA]</scope>
    <source>
        <strain evidence="2 3">AAU 773</strain>
    </source>
</reference>
<dbReference type="Proteomes" id="UP001390339">
    <property type="component" value="Unassembled WGS sequence"/>
</dbReference>